<feature type="transmembrane region" description="Helical" evidence="8">
    <location>
        <begin position="189"/>
        <end position="219"/>
    </location>
</feature>
<keyword evidence="7 8" id="KW-0472">Membrane</keyword>
<keyword evidence="3" id="KW-0813">Transport</keyword>
<dbReference type="InterPro" id="IPR002549">
    <property type="entry name" value="AI-2E-like"/>
</dbReference>
<evidence type="ECO:0000256" key="1">
    <source>
        <dbReference type="ARBA" id="ARBA00004651"/>
    </source>
</evidence>
<feature type="transmembrane region" description="Helical" evidence="8">
    <location>
        <begin position="104"/>
        <end position="126"/>
    </location>
</feature>
<keyword evidence="10" id="KW-1185">Reference proteome</keyword>
<name>A0ABR7GG71_9FIRM</name>
<feature type="transmembrane region" description="Helical" evidence="8">
    <location>
        <begin position="21"/>
        <end position="39"/>
    </location>
</feature>
<accession>A0ABR7GG71</accession>
<keyword evidence="4" id="KW-1003">Cell membrane</keyword>
<evidence type="ECO:0000256" key="3">
    <source>
        <dbReference type="ARBA" id="ARBA00022448"/>
    </source>
</evidence>
<dbReference type="PANTHER" id="PTHR21716:SF53">
    <property type="entry name" value="PERMEASE PERM-RELATED"/>
    <property type="match status" value="1"/>
</dbReference>
<comment type="similarity">
    <text evidence="2">Belongs to the autoinducer-2 exporter (AI-2E) (TC 2.A.86) family.</text>
</comment>
<keyword evidence="5 8" id="KW-0812">Transmembrane</keyword>
<feature type="transmembrane region" description="Helical" evidence="8">
    <location>
        <begin position="353"/>
        <end position="386"/>
    </location>
</feature>
<comment type="caution">
    <text evidence="9">The sequence shown here is derived from an EMBL/GenBank/DDBJ whole genome shotgun (WGS) entry which is preliminary data.</text>
</comment>
<evidence type="ECO:0000256" key="5">
    <source>
        <dbReference type="ARBA" id="ARBA00022692"/>
    </source>
</evidence>
<keyword evidence="6 8" id="KW-1133">Transmembrane helix</keyword>
<gene>
    <name evidence="9" type="ORF">H8R94_07515</name>
</gene>
<evidence type="ECO:0000256" key="2">
    <source>
        <dbReference type="ARBA" id="ARBA00009773"/>
    </source>
</evidence>
<proteinExistence type="inferred from homology"/>
<dbReference type="Proteomes" id="UP000643810">
    <property type="component" value="Unassembled WGS sequence"/>
</dbReference>
<dbReference type="RefSeq" id="WP_118282469.1">
    <property type="nucleotide sequence ID" value="NZ_JACOPG010000002.1"/>
</dbReference>
<reference evidence="9 10" key="1">
    <citation type="submission" date="2020-08" db="EMBL/GenBank/DDBJ databases">
        <title>Genome public.</title>
        <authorList>
            <person name="Liu C."/>
            <person name="Sun Q."/>
        </authorList>
    </citation>
    <scope>NUCLEOTIDE SEQUENCE [LARGE SCALE GENOMIC DNA]</scope>
    <source>
        <strain evidence="9 10">NSJ-9</strain>
    </source>
</reference>
<feature type="transmembrane region" description="Helical" evidence="8">
    <location>
        <begin position="254"/>
        <end position="280"/>
    </location>
</feature>
<evidence type="ECO:0000256" key="4">
    <source>
        <dbReference type="ARBA" id="ARBA00022475"/>
    </source>
</evidence>
<dbReference type="PROSITE" id="PS51257">
    <property type="entry name" value="PROKAR_LIPOPROTEIN"/>
    <property type="match status" value="1"/>
</dbReference>
<evidence type="ECO:0000313" key="10">
    <source>
        <dbReference type="Proteomes" id="UP000643810"/>
    </source>
</evidence>
<comment type="subcellular location">
    <subcellularLocation>
        <location evidence="1">Cell membrane</location>
        <topology evidence="1">Multi-pass membrane protein</topology>
    </subcellularLocation>
</comment>
<evidence type="ECO:0000256" key="8">
    <source>
        <dbReference type="SAM" id="Phobius"/>
    </source>
</evidence>
<dbReference type="PANTHER" id="PTHR21716">
    <property type="entry name" value="TRANSMEMBRANE PROTEIN"/>
    <property type="match status" value="1"/>
</dbReference>
<feature type="transmembrane region" description="Helical" evidence="8">
    <location>
        <begin position="51"/>
        <end position="70"/>
    </location>
</feature>
<organism evidence="9 10">
    <name type="scientific">Roseburia lenta</name>
    <dbReference type="NCBI Taxonomy" id="2763061"/>
    <lineage>
        <taxon>Bacteria</taxon>
        <taxon>Bacillati</taxon>
        <taxon>Bacillota</taxon>
        <taxon>Clostridia</taxon>
        <taxon>Lachnospirales</taxon>
        <taxon>Lachnospiraceae</taxon>
        <taxon>Roseburia</taxon>
    </lineage>
</organism>
<evidence type="ECO:0000313" key="9">
    <source>
        <dbReference type="EMBL" id="MBC5686450.1"/>
    </source>
</evidence>
<protein>
    <submittedName>
        <fullName evidence="9">AI-2E family transporter</fullName>
    </submittedName>
</protein>
<evidence type="ECO:0000256" key="7">
    <source>
        <dbReference type="ARBA" id="ARBA00023136"/>
    </source>
</evidence>
<evidence type="ECO:0000256" key="6">
    <source>
        <dbReference type="ARBA" id="ARBA00022989"/>
    </source>
</evidence>
<dbReference type="Pfam" id="PF01594">
    <property type="entry name" value="AI-2E_transport"/>
    <property type="match status" value="1"/>
</dbReference>
<feature type="transmembrane region" description="Helical" evidence="8">
    <location>
        <begin position="286"/>
        <end position="316"/>
    </location>
</feature>
<sequence>MDIQKQPGSNGRGNVKRMMTISVVVIFTACCVILFYFGVERYQGLGEGWSKFMSVLQSIIIGFGLAFLMNPIMEFFERHMYPFFAKHCKTEENAKKTTRMLTSLIALVIVVGIIVLFFVAIIPQLYQTIHYLVTHINEQIDGVLDWANQITGGRYEKNIMSAKGSNLDKAIDKGVKWLENYIDVSTKDVISVAVTGALGVGRLLVNCIIGIIVSVYVLCSKETFKGQAKKLIYGIFRADQANVILEIGRKTRDIFYGFIIGKIIDSAIIGVICYVCMLIFKMPYPLLVSIIIGVTNIIPVFGPYIGALPTVIIIFLTEPMQGIYFLIFIIVLQQIDGNIIGPKILGDSTGLSSFWVVVAIVVGGGLFGFAGMLFGVPTMALIYYLVGRFSKHMLRKRDLPEETADYINMERVNEADHTLVEHTKEYEEESHVKVNVFFKKKKKQSSEKEDTKE</sequence>
<dbReference type="EMBL" id="JACOPG010000002">
    <property type="protein sequence ID" value="MBC5686450.1"/>
    <property type="molecule type" value="Genomic_DNA"/>
</dbReference>